<dbReference type="AlphaFoldDB" id="A0A9N9AFN3"/>
<proteinExistence type="predicted"/>
<comment type="caution">
    <text evidence="2">The sequence shown here is derived from an EMBL/GenBank/DDBJ whole genome shotgun (WGS) entry which is preliminary data.</text>
</comment>
<feature type="domain" description="Protein kinase" evidence="1">
    <location>
        <begin position="214"/>
        <end position="510"/>
    </location>
</feature>
<dbReference type="InterPro" id="IPR051681">
    <property type="entry name" value="Ser/Thr_Kinases-Pseudokinases"/>
</dbReference>
<dbReference type="InterPro" id="IPR059179">
    <property type="entry name" value="MLKL-like_MCAfunc"/>
</dbReference>
<evidence type="ECO:0000313" key="2">
    <source>
        <dbReference type="EMBL" id="CAG8528750.1"/>
    </source>
</evidence>
<dbReference type="OrthoDB" id="4062651at2759"/>
<dbReference type="InterPro" id="IPR001245">
    <property type="entry name" value="Ser-Thr/Tyr_kinase_cat_dom"/>
</dbReference>
<dbReference type="InterPro" id="IPR011990">
    <property type="entry name" value="TPR-like_helical_dom_sf"/>
</dbReference>
<dbReference type="EMBL" id="CAJVPI010000389">
    <property type="protein sequence ID" value="CAG8528750.1"/>
    <property type="molecule type" value="Genomic_DNA"/>
</dbReference>
<dbReference type="SMART" id="SM00671">
    <property type="entry name" value="SEL1"/>
    <property type="match status" value="3"/>
</dbReference>
<evidence type="ECO:0000313" key="3">
    <source>
        <dbReference type="Proteomes" id="UP000789739"/>
    </source>
</evidence>
<dbReference type="Gene3D" id="1.10.510.10">
    <property type="entry name" value="Transferase(Phosphotransferase) domain 1"/>
    <property type="match status" value="1"/>
</dbReference>
<protein>
    <submittedName>
        <fullName evidence="2">5571_t:CDS:1</fullName>
    </submittedName>
</protein>
<dbReference type="Gene3D" id="1.20.930.20">
    <property type="entry name" value="Adaptor protein Cbl, N-terminal domain"/>
    <property type="match status" value="1"/>
</dbReference>
<dbReference type="InterPro" id="IPR036537">
    <property type="entry name" value="Adaptor_Cbl_N_dom_sf"/>
</dbReference>
<dbReference type="GO" id="GO:0004674">
    <property type="term" value="F:protein serine/threonine kinase activity"/>
    <property type="evidence" value="ECO:0007669"/>
    <property type="project" value="TreeGrafter"/>
</dbReference>
<dbReference type="InterPro" id="IPR006597">
    <property type="entry name" value="Sel1-like"/>
</dbReference>
<name>A0A9N9AFN3_9GLOM</name>
<dbReference type="GO" id="GO:0007166">
    <property type="term" value="P:cell surface receptor signaling pathway"/>
    <property type="evidence" value="ECO:0007669"/>
    <property type="project" value="InterPro"/>
</dbReference>
<reference evidence="2" key="1">
    <citation type="submission" date="2021-06" db="EMBL/GenBank/DDBJ databases">
        <authorList>
            <person name="Kallberg Y."/>
            <person name="Tangrot J."/>
            <person name="Rosling A."/>
        </authorList>
    </citation>
    <scope>NUCLEOTIDE SEQUENCE</scope>
    <source>
        <strain evidence="2">BR232B</strain>
    </source>
</reference>
<dbReference type="GO" id="GO:0005524">
    <property type="term" value="F:ATP binding"/>
    <property type="evidence" value="ECO:0007669"/>
    <property type="project" value="InterPro"/>
</dbReference>
<dbReference type="Proteomes" id="UP000789739">
    <property type="component" value="Unassembled WGS sequence"/>
</dbReference>
<evidence type="ECO:0000259" key="1">
    <source>
        <dbReference type="PROSITE" id="PS50011"/>
    </source>
</evidence>
<accession>A0A9N9AFN3</accession>
<dbReference type="PROSITE" id="PS50011">
    <property type="entry name" value="PROTEIN_KINASE_DOM"/>
    <property type="match status" value="1"/>
</dbReference>
<organism evidence="2 3">
    <name type="scientific">Paraglomus brasilianum</name>
    <dbReference type="NCBI Taxonomy" id="144538"/>
    <lineage>
        <taxon>Eukaryota</taxon>
        <taxon>Fungi</taxon>
        <taxon>Fungi incertae sedis</taxon>
        <taxon>Mucoromycota</taxon>
        <taxon>Glomeromycotina</taxon>
        <taxon>Glomeromycetes</taxon>
        <taxon>Paraglomerales</taxon>
        <taxon>Paraglomeraceae</taxon>
        <taxon>Paraglomus</taxon>
    </lineage>
</organism>
<dbReference type="PROSITE" id="PS00109">
    <property type="entry name" value="PROTEIN_KINASE_TYR"/>
    <property type="match status" value="1"/>
</dbReference>
<dbReference type="InterPro" id="IPR008266">
    <property type="entry name" value="Tyr_kinase_AS"/>
</dbReference>
<dbReference type="Pfam" id="PF07714">
    <property type="entry name" value="PK_Tyr_Ser-Thr"/>
    <property type="match status" value="1"/>
</dbReference>
<dbReference type="InterPro" id="IPR000719">
    <property type="entry name" value="Prot_kinase_dom"/>
</dbReference>
<sequence>MATVDSVFSVADGVTAMSEIAQTSGVDLLKKFGSAVSVAGDAVKPFLPLIAVVTVTITEIIRIYDTAQHNKRMCGAMHDRVIMAQAAIKLLERRQKENEEKFKQQNYYDAFLKFVALLKKIRDFLQDVSQLKGFKKFKEASAVEIMFTKLASDFDSTMSLLHFAVAISTEDQQKLDREAVTKDLEDIKNYLDNIAGGITTMDHKISSVLEEISIIKDKVAANKSVDKLSSTYEIPPEDLNDPFDPRANDSRDKDITRKLYKFQEVAVKKLALPDKKTDDGLKVAKELTILKSLQEGQRIIKFYGTSVVDGTPVMVFEWAEKGSLKDYYSVTKPVDFPWELKLKLALDICRGIAFLHETRYLHHDIRCQNVLLTDDFVAKLANFKLSRGFNDKSTAIKIFDHLPWLAPEKLRVLGREDKERVPYTQKCEIYSYGMLLWELGHQRIPYKGMTPNQIEAHVLADKRESFQWDLGQLQQGYTKIIRDAWQGEPRLRPTISELFLELNKLQKKHFPDARTPNFKPATPPAVEISALSLDTPVLGDTYKNAGDSPHRKSVSLNLPSCDLPPEFEFELFVPVEEIISLDEGITAHRTNDKEKAWKCFEAHAKLDNPQAIYWKGYYLWEGYVVAKDRKKAAELFKKAADDGIADAQLRYAFCMVNSEGIKFDKELFMHYLILSADNGNPSARYNLADVYLNGKLGIPKNEQEGVRYLRLAALKDQPKARDMLRALKEKGVDVGDLNDL</sequence>
<dbReference type="InterPro" id="IPR011009">
    <property type="entry name" value="Kinase-like_dom_sf"/>
</dbReference>
<dbReference type="Gene3D" id="1.25.40.10">
    <property type="entry name" value="Tetratricopeptide repeat domain"/>
    <property type="match status" value="1"/>
</dbReference>
<dbReference type="CDD" id="cd21037">
    <property type="entry name" value="MLKL_NTD"/>
    <property type="match status" value="1"/>
</dbReference>
<dbReference type="Pfam" id="PF08238">
    <property type="entry name" value="Sel1"/>
    <property type="match status" value="3"/>
</dbReference>
<dbReference type="PANTHER" id="PTHR44329">
    <property type="entry name" value="SERINE/THREONINE-PROTEIN KINASE TNNI3K-RELATED"/>
    <property type="match status" value="1"/>
</dbReference>
<dbReference type="SUPFAM" id="SSF56112">
    <property type="entry name" value="Protein kinase-like (PK-like)"/>
    <property type="match status" value="1"/>
</dbReference>
<gene>
    <name evidence="2" type="ORF">PBRASI_LOCUS4001</name>
</gene>
<keyword evidence="3" id="KW-1185">Reference proteome</keyword>
<dbReference type="SUPFAM" id="SSF81901">
    <property type="entry name" value="HCP-like"/>
    <property type="match status" value="1"/>
</dbReference>